<reference evidence="2 3" key="1">
    <citation type="journal article" date="2019" name="Appl. Microbiol. Biotechnol.">
        <title>Genome sequence of Isaria javanica and comparative genome analysis insights into family S53 peptidase evolution in fungal entomopathogens.</title>
        <authorList>
            <person name="Lin R."/>
            <person name="Zhang X."/>
            <person name="Xin B."/>
            <person name="Zou M."/>
            <person name="Gao Y."/>
            <person name="Qin F."/>
            <person name="Hu Q."/>
            <person name="Xie B."/>
            <person name="Cheng X."/>
        </authorList>
    </citation>
    <scope>NUCLEOTIDE SEQUENCE [LARGE SCALE GENOMIC DNA]</scope>
    <source>
        <strain evidence="2 3">IJ1G</strain>
    </source>
</reference>
<comment type="caution">
    <text evidence="2">The sequence shown here is derived from an EMBL/GenBank/DDBJ whole genome shotgun (WGS) entry which is preliminary data.</text>
</comment>
<evidence type="ECO:0000313" key="3">
    <source>
        <dbReference type="Proteomes" id="UP000315783"/>
    </source>
</evidence>
<evidence type="ECO:0000313" key="2">
    <source>
        <dbReference type="EMBL" id="TQV93680.1"/>
    </source>
</evidence>
<keyword evidence="3" id="KW-1185">Reference proteome</keyword>
<proteinExistence type="predicted"/>
<sequence length="307" mass="35086">MARDTTPLLAAAGSLPRPNNHLQDHPPFLRVSHSPWDWIPQRLLVKLRALVLVFLTSSGIMACWFKFTEFRDHPIWFLIFHFGTVSFVLTLVFHIIVFFWAFTHLYYPVVEGLEGPIESCIIRIFSLPSDMGSPRKQRCFHLFYTTTAVFAFMSAFLYWGVERPHNPRATVIGGPLTDLFGEGWFKSFAIFTLYTMPAIVMIIEIIFFNSIKRPQKIGSHVLCLSWICAMYLGWAALGGHLTGCFTFYWLNPKFVGSMEAVALYCVAFIGLAPLMFVLKQGFIGLREGLTNSPPRIREVVRETFVDN</sequence>
<name>A0A545UW36_9HYPO</name>
<dbReference type="AlphaFoldDB" id="A0A545UW36"/>
<evidence type="ECO:0008006" key="4">
    <source>
        <dbReference type="Google" id="ProtNLM"/>
    </source>
</evidence>
<feature type="transmembrane region" description="Helical" evidence="1">
    <location>
        <begin position="141"/>
        <end position="161"/>
    </location>
</feature>
<dbReference type="EMBL" id="SPUK01000011">
    <property type="protein sequence ID" value="TQV93680.1"/>
    <property type="molecule type" value="Genomic_DNA"/>
</dbReference>
<keyword evidence="1" id="KW-0472">Membrane</keyword>
<dbReference type="STRING" id="43265.A0A545UW36"/>
<keyword evidence="1" id="KW-1133">Transmembrane helix</keyword>
<feature type="transmembrane region" description="Helical" evidence="1">
    <location>
        <begin position="49"/>
        <end position="67"/>
    </location>
</feature>
<feature type="transmembrane region" description="Helical" evidence="1">
    <location>
        <begin position="188"/>
        <end position="209"/>
    </location>
</feature>
<organism evidence="2 3">
    <name type="scientific">Cordyceps javanica</name>
    <dbReference type="NCBI Taxonomy" id="43265"/>
    <lineage>
        <taxon>Eukaryota</taxon>
        <taxon>Fungi</taxon>
        <taxon>Dikarya</taxon>
        <taxon>Ascomycota</taxon>
        <taxon>Pezizomycotina</taxon>
        <taxon>Sordariomycetes</taxon>
        <taxon>Hypocreomycetidae</taxon>
        <taxon>Hypocreales</taxon>
        <taxon>Cordycipitaceae</taxon>
        <taxon>Cordyceps</taxon>
    </lineage>
</organism>
<feature type="transmembrane region" description="Helical" evidence="1">
    <location>
        <begin position="261"/>
        <end position="278"/>
    </location>
</feature>
<keyword evidence="1" id="KW-0812">Transmembrane</keyword>
<feature type="transmembrane region" description="Helical" evidence="1">
    <location>
        <begin position="221"/>
        <end position="249"/>
    </location>
</feature>
<protein>
    <recommendedName>
        <fullName evidence="4">FAR-17a/AIG1-like protein</fullName>
    </recommendedName>
</protein>
<evidence type="ECO:0000256" key="1">
    <source>
        <dbReference type="SAM" id="Phobius"/>
    </source>
</evidence>
<feature type="transmembrane region" description="Helical" evidence="1">
    <location>
        <begin position="79"/>
        <end position="102"/>
    </location>
</feature>
<dbReference type="Proteomes" id="UP000315783">
    <property type="component" value="Unassembled WGS sequence"/>
</dbReference>
<gene>
    <name evidence="2" type="ORF">IF1G_07412</name>
</gene>
<accession>A0A545UW36</accession>
<dbReference type="OrthoDB" id="5293596at2759"/>